<evidence type="ECO:0000256" key="2">
    <source>
        <dbReference type="SAM" id="Phobius"/>
    </source>
</evidence>
<feature type="region of interest" description="Disordered" evidence="1">
    <location>
        <begin position="60"/>
        <end position="84"/>
    </location>
</feature>
<accession>A0A3S0ID52</accession>
<proteinExistence type="predicted"/>
<dbReference type="Proteomes" id="UP000277766">
    <property type="component" value="Unassembled WGS sequence"/>
</dbReference>
<dbReference type="RefSeq" id="WP_126351254.1">
    <property type="nucleotide sequence ID" value="NZ_CP086380.1"/>
</dbReference>
<gene>
    <name evidence="3" type="ORF">EJ104_02915</name>
</gene>
<dbReference type="AlphaFoldDB" id="A0A3S0ID52"/>
<feature type="transmembrane region" description="Helical" evidence="2">
    <location>
        <begin position="20"/>
        <end position="43"/>
    </location>
</feature>
<evidence type="ECO:0000313" key="4">
    <source>
        <dbReference type="Proteomes" id="UP000277766"/>
    </source>
</evidence>
<protein>
    <submittedName>
        <fullName evidence="3">Uncharacterized protein</fullName>
    </submittedName>
</protein>
<sequence length="199" mass="20684">MEVKPPPVSPPPERSGRLPAGWAAGLAGVLVGLLGLGTAFWALRDSSEVTVIGTDGLPQATPTTLLPTEPAPSATAQTNDLSASQSGNHSALLEMDIPTGFAPPELQTLSFTDAFAQAAAYRGWRCGQTEVILFSQSQQAVPAVQEQLLNLGYQVTPTEAALGEDESWLAHHASKSTLFGSFSTGEEGRGNVSVCATLP</sequence>
<reference evidence="3 4" key="1">
    <citation type="submission" date="2018-12" db="EMBL/GenBank/DDBJ databases">
        <title>Deinococcus radiophilus ATCC 27603 genome sequencing and assembly.</title>
        <authorList>
            <person name="Maclea K.S."/>
            <person name="Maynard C.R."/>
        </authorList>
    </citation>
    <scope>NUCLEOTIDE SEQUENCE [LARGE SCALE GENOMIC DNA]</scope>
    <source>
        <strain evidence="3 4">ATCC 27603</strain>
    </source>
</reference>
<dbReference type="OrthoDB" id="9915674at2"/>
<keyword evidence="2" id="KW-1133">Transmembrane helix</keyword>
<keyword evidence="2" id="KW-0472">Membrane</keyword>
<organism evidence="3 4">
    <name type="scientific">Deinococcus radiophilus</name>
    <dbReference type="NCBI Taxonomy" id="32062"/>
    <lineage>
        <taxon>Bacteria</taxon>
        <taxon>Thermotogati</taxon>
        <taxon>Deinococcota</taxon>
        <taxon>Deinococci</taxon>
        <taxon>Deinococcales</taxon>
        <taxon>Deinococcaceae</taxon>
        <taxon>Deinococcus</taxon>
    </lineage>
</organism>
<feature type="compositionally biased region" description="Low complexity" evidence="1">
    <location>
        <begin position="60"/>
        <end position="76"/>
    </location>
</feature>
<comment type="caution">
    <text evidence="3">The sequence shown here is derived from an EMBL/GenBank/DDBJ whole genome shotgun (WGS) entry which is preliminary data.</text>
</comment>
<name>A0A3S0ID52_9DEIO</name>
<keyword evidence="2" id="KW-0812">Transmembrane</keyword>
<evidence type="ECO:0000313" key="3">
    <source>
        <dbReference type="EMBL" id="RTR29910.1"/>
    </source>
</evidence>
<keyword evidence="4" id="KW-1185">Reference proteome</keyword>
<evidence type="ECO:0000256" key="1">
    <source>
        <dbReference type="SAM" id="MobiDB-lite"/>
    </source>
</evidence>
<dbReference type="EMBL" id="RXPE01000003">
    <property type="protein sequence ID" value="RTR29910.1"/>
    <property type="molecule type" value="Genomic_DNA"/>
</dbReference>